<evidence type="ECO:0000256" key="2">
    <source>
        <dbReference type="ARBA" id="ARBA00023180"/>
    </source>
</evidence>
<sequence>MVEMLPDAVMQLLLDHATDQPRSLLALPAALRAALARGVLRSLRLPAGTELAGEDLDRLGPLVGFLGQESVACVRPESLLPRLGDLQDACLAAEAATELGRLLLSEQALGGCRQLVVLLVLQLWGSTRVLEPAQTLCLGRLATQLGELELRELQLPDWGALSTLGELDGWLPEQMQAVVSAFLRQHGASARDLGLPELVALGHLLCGLPVAELRGLDSWELSKAAPFLGSLSLRCTEQQAEVLAAHLTSSAAFGPAAAWGPEIFTEAGTLAAGLPDIVLSALVPEQIWALTPRAIAAVPAPKFAVVFGPAQLRTLSSAQAMAVTLRQRRWLGSAQCQALASAQHEGEAAQDSQGRSGAGPQSDFTLALLLCLPSCLLRVSQ</sequence>
<dbReference type="EMBL" id="BAAFJT010000010">
    <property type="protein sequence ID" value="GAB0194343.1"/>
    <property type="molecule type" value="Genomic_DNA"/>
</dbReference>
<dbReference type="AlphaFoldDB" id="A0ABC9X9G1"/>
<name>A0ABC9X9G1_GRUJA</name>
<organism evidence="3 4">
    <name type="scientific">Grus japonensis</name>
    <name type="common">Japanese crane</name>
    <name type="synonym">Red-crowned crane</name>
    <dbReference type="NCBI Taxonomy" id="30415"/>
    <lineage>
        <taxon>Eukaryota</taxon>
        <taxon>Metazoa</taxon>
        <taxon>Chordata</taxon>
        <taxon>Craniata</taxon>
        <taxon>Vertebrata</taxon>
        <taxon>Euteleostomi</taxon>
        <taxon>Archelosauria</taxon>
        <taxon>Archosauria</taxon>
        <taxon>Dinosauria</taxon>
        <taxon>Saurischia</taxon>
        <taxon>Theropoda</taxon>
        <taxon>Coelurosauria</taxon>
        <taxon>Aves</taxon>
        <taxon>Neognathae</taxon>
        <taxon>Neoaves</taxon>
        <taxon>Gruiformes</taxon>
        <taxon>Gruidae</taxon>
        <taxon>Grus</taxon>
    </lineage>
</organism>
<dbReference type="PANTHER" id="PTHR23412:SF14">
    <property type="entry name" value="STEREOCILIN-RELATED"/>
    <property type="match status" value="1"/>
</dbReference>
<dbReference type="PANTHER" id="PTHR23412">
    <property type="entry name" value="STEREOCILIN RELATED"/>
    <property type="match status" value="1"/>
</dbReference>
<evidence type="ECO:0000313" key="3">
    <source>
        <dbReference type="EMBL" id="GAB0194343.1"/>
    </source>
</evidence>
<dbReference type="Proteomes" id="UP001623348">
    <property type="component" value="Unassembled WGS sequence"/>
</dbReference>
<dbReference type="InterPro" id="IPR026664">
    <property type="entry name" value="Stereocilin-rel"/>
</dbReference>
<comment type="caution">
    <text evidence="3">The sequence shown here is derived from an EMBL/GenBank/DDBJ whole genome shotgun (WGS) entry which is preliminary data.</text>
</comment>
<gene>
    <name evidence="3" type="ORF">GRJ2_001899600</name>
</gene>
<accession>A0ABC9X9G1</accession>
<proteinExistence type="predicted"/>
<keyword evidence="2" id="KW-0325">Glycoprotein</keyword>
<protein>
    <submittedName>
        <fullName evidence="3">Otoancorin</fullName>
    </submittedName>
</protein>
<reference evidence="3 4" key="1">
    <citation type="submission" date="2024-06" db="EMBL/GenBank/DDBJ databases">
        <title>The draft genome of Grus japonensis, version 3.</title>
        <authorList>
            <person name="Nabeshima K."/>
            <person name="Suzuki S."/>
            <person name="Onuma M."/>
        </authorList>
    </citation>
    <scope>NUCLEOTIDE SEQUENCE [LARGE SCALE GENOMIC DNA]</scope>
    <source>
        <strain evidence="3 4">451A</strain>
    </source>
</reference>
<evidence type="ECO:0000256" key="1">
    <source>
        <dbReference type="ARBA" id="ARBA00022729"/>
    </source>
</evidence>
<evidence type="ECO:0000313" key="4">
    <source>
        <dbReference type="Proteomes" id="UP001623348"/>
    </source>
</evidence>
<keyword evidence="1" id="KW-0732">Signal</keyword>
<keyword evidence="4" id="KW-1185">Reference proteome</keyword>